<proteinExistence type="predicted"/>
<evidence type="ECO:0000313" key="2">
    <source>
        <dbReference type="EMBL" id="GEO91453.1"/>
    </source>
</evidence>
<feature type="region of interest" description="Disordered" evidence="1">
    <location>
        <begin position="1"/>
        <end position="36"/>
    </location>
</feature>
<evidence type="ECO:0000313" key="3">
    <source>
        <dbReference type="Proteomes" id="UP000321155"/>
    </source>
</evidence>
<protein>
    <submittedName>
        <fullName evidence="2">Uncharacterized protein</fullName>
    </submittedName>
</protein>
<sequence>MTCSVLPGPGAPPGPRPPDRRPDTHRTRPEDRPLPTTLEFSTCAETVPRAFCEALGDYACRWGLVATAGPAQDPSGEPVTEVVLAPAPDTVFDLTMLAVREGDVPADFRDRAAPTGPGSDHHAWAVATARAYDRHRSARDLAELRRGIGTLAALHGMGAVSVRVRPVEPDTVLEQLLGIKNPA</sequence>
<feature type="compositionally biased region" description="Basic and acidic residues" evidence="1">
    <location>
        <begin position="17"/>
        <end position="33"/>
    </location>
</feature>
<comment type="caution">
    <text evidence="2">The sequence shown here is derived from an EMBL/GenBank/DDBJ whole genome shotgun (WGS) entry which is preliminary data.</text>
</comment>
<keyword evidence="3" id="KW-1185">Reference proteome</keyword>
<reference evidence="2 3" key="1">
    <citation type="submission" date="2019-07" db="EMBL/GenBank/DDBJ databases">
        <title>Whole genome shotgun sequence of Kocuria flava NBRC 107626.</title>
        <authorList>
            <person name="Hosoyama A."/>
            <person name="Uohara A."/>
            <person name="Ohji S."/>
            <person name="Ichikawa N."/>
        </authorList>
    </citation>
    <scope>NUCLEOTIDE SEQUENCE [LARGE SCALE GENOMIC DNA]</scope>
    <source>
        <strain evidence="2 3">NBRC 107626</strain>
    </source>
</reference>
<organism evidence="2 3">
    <name type="scientific">Kocuria flava</name>
    <dbReference type="NCBI Taxonomy" id="446860"/>
    <lineage>
        <taxon>Bacteria</taxon>
        <taxon>Bacillati</taxon>
        <taxon>Actinomycetota</taxon>
        <taxon>Actinomycetes</taxon>
        <taxon>Micrococcales</taxon>
        <taxon>Micrococcaceae</taxon>
        <taxon>Kocuria</taxon>
    </lineage>
</organism>
<dbReference type="EMBL" id="BJZR01000012">
    <property type="protein sequence ID" value="GEO91453.1"/>
    <property type="molecule type" value="Genomic_DNA"/>
</dbReference>
<name>A0ABQ0X466_9MICC</name>
<gene>
    <name evidence="2" type="ORF">KFL01_07590</name>
</gene>
<accession>A0ABQ0X466</accession>
<evidence type="ECO:0000256" key="1">
    <source>
        <dbReference type="SAM" id="MobiDB-lite"/>
    </source>
</evidence>
<dbReference type="Proteomes" id="UP000321155">
    <property type="component" value="Unassembled WGS sequence"/>
</dbReference>